<dbReference type="EMBL" id="JANVFT010000116">
    <property type="protein sequence ID" value="KAJ4466330.1"/>
    <property type="molecule type" value="Genomic_DNA"/>
</dbReference>
<evidence type="ECO:0000313" key="2">
    <source>
        <dbReference type="EMBL" id="KAJ4466330.1"/>
    </source>
</evidence>
<name>A0ABQ8UYV2_9AGAR</name>
<evidence type="ECO:0000256" key="1">
    <source>
        <dbReference type="SAM" id="Phobius"/>
    </source>
</evidence>
<feature type="transmembrane region" description="Helical" evidence="1">
    <location>
        <begin position="80"/>
        <end position="102"/>
    </location>
</feature>
<keyword evidence="1" id="KW-1133">Transmembrane helix</keyword>
<accession>A0ABQ8UYV2</accession>
<proteinExistence type="predicted"/>
<sequence length="293" mass="32810">MIFSACRNRFEVHLKPYARNCQLQGGSSVYSSITVKPILVRILFCKPVIPPLQSSYFGFTDLPQSFLLSLDIGPGSLSDMVLSFIVCFVAASGLNIAFHLTISRSRIFTFNFKCGSSVIHHTACTLPISFLHVHADASSLHCSVVSCFYSDIPRSMPASCLLLLTYSSYPPCFHVSMLLQNLLCCSTGQCLLFTFSMDVQPSIFLFTLIYPVINPKKNSIASSHDRFSVAVVTPNAHSDAFLTTRNEIWILKSFWHSSLYISSSPAFSSSPCRVVVFYPTQNPYNLRFYIYEY</sequence>
<reference evidence="2" key="1">
    <citation type="submission" date="2022-08" db="EMBL/GenBank/DDBJ databases">
        <title>A Global Phylogenomic Analysis of the Shiitake Genus Lentinula.</title>
        <authorList>
            <consortium name="DOE Joint Genome Institute"/>
            <person name="Sierra-Patev S."/>
            <person name="Min B."/>
            <person name="Naranjo-Ortiz M."/>
            <person name="Looney B."/>
            <person name="Konkel Z."/>
            <person name="Slot J.C."/>
            <person name="Sakamoto Y."/>
            <person name="Steenwyk J.L."/>
            <person name="Rokas A."/>
            <person name="Carro J."/>
            <person name="Camarero S."/>
            <person name="Ferreira P."/>
            <person name="Molpeceres G."/>
            <person name="Ruiz-Duenas F.J."/>
            <person name="Serrano A."/>
            <person name="Henrissat B."/>
            <person name="Drula E."/>
            <person name="Hughes K.W."/>
            <person name="Mata J.L."/>
            <person name="Ishikawa N.K."/>
            <person name="Vargas-Isla R."/>
            <person name="Ushijima S."/>
            <person name="Smith C.A."/>
            <person name="Ahrendt S."/>
            <person name="Andreopoulos W."/>
            <person name="He G."/>
            <person name="Labutti K."/>
            <person name="Lipzen A."/>
            <person name="Ng V."/>
            <person name="Riley R."/>
            <person name="Sandor L."/>
            <person name="Barry K."/>
            <person name="Martinez A.T."/>
            <person name="Xiao Y."/>
            <person name="Gibbons J.G."/>
            <person name="Terashima K."/>
            <person name="Grigoriev I.V."/>
            <person name="Hibbett D.S."/>
        </authorList>
    </citation>
    <scope>NUCLEOTIDE SEQUENCE</scope>
    <source>
        <strain evidence="2">RHP3577 ss4</strain>
    </source>
</reference>
<keyword evidence="1" id="KW-0472">Membrane</keyword>
<organism evidence="2 3">
    <name type="scientific">Lentinula lateritia</name>
    <dbReference type="NCBI Taxonomy" id="40482"/>
    <lineage>
        <taxon>Eukaryota</taxon>
        <taxon>Fungi</taxon>
        <taxon>Dikarya</taxon>
        <taxon>Basidiomycota</taxon>
        <taxon>Agaricomycotina</taxon>
        <taxon>Agaricomycetes</taxon>
        <taxon>Agaricomycetidae</taxon>
        <taxon>Agaricales</taxon>
        <taxon>Marasmiineae</taxon>
        <taxon>Omphalotaceae</taxon>
        <taxon>Lentinula</taxon>
    </lineage>
</organism>
<gene>
    <name evidence="2" type="ORF">C8R41DRAFT_74945</name>
</gene>
<comment type="caution">
    <text evidence="2">The sequence shown here is derived from an EMBL/GenBank/DDBJ whole genome shotgun (WGS) entry which is preliminary data.</text>
</comment>
<dbReference type="Proteomes" id="UP001150217">
    <property type="component" value="Unassembled WGS sequence"/>
</dbReference>
<evidence type="ECO:0000313" key="3">
    <source>
        <dbReference type="Proteomes" id="UP001150217"/>
    </source>
</evidence>
<keyword evidence="3" id="KW-1185">Reference proteome</keyword>
<keyword evidence="1" id="KW-0812">Transmembrane</keyword>
<protein>
    <submittedName>
        <fullName evidence="2">Uncharacterized protein</fullName>
    </submittedName>
</protein>